<dbReference type="PANTHER" id="PTHR45138">
    <property type="entry name" value="REGULATORY COMPONENTS OF SENSORY TRANSDUCTION SYSTEM"/>
    <property type="match status" value="1"/>
</dbReference>
<feature type="domain" description="GGDEF" evidence="2">
    <location>
        <begin position="211"/>
        <end position="344"/>
    </location>
</feature>
<dbReference type="EC" id="2.7.7.65" evidence="3"/>
<keyword evidence="1" id="KW-0812">Transmembrane</keyword>
<dbReference type="InterPro" id="IPR029787">
    <property type="entry name" value="Nucleotide_cyclase"/>
</dbReference>
<keyword evidence="1" id="KW-0472">Membrane</keyword>
<dbReference type="AlphaFoldDB" id="A0A348AGQ2"/>
<dbReference type="KEGG" id="mana:MAMMFC1_00898"/>
<proteinExistence type="predicted"/>
<dbReference type="InterPro" id="IPR050469">
    <property type="entry name" value="Diguanylate_Cyclase"/>
</dbReference>
<dbReference type="EMBL" id="AP018449">
    <property type="protein sequence ID" value="BBB90250.1"/>
    <property type="molecule type" value="Genomic_DNA"/>
</dbReference>
<dbReference type="Proteomes" id="UP000276437">
    <property type="component" value="Chromosome"/>
</dbReference>
<protein>
    <submittedName>
        <fullName evidence="3">Putative diguanylate cyclase YcdT</fullName>
        <ecNumber evidence="3">2.7.7.65</ecNumber>
    </submittedName>
</protein>
<evidence type="ECO:0000256" key="1">
    <source>
        <dbReference type="SAM" id="Phobius"/>
    </source>
</evidence>
<feature type="transmembrane region" description="Helical" evidence="1">
    <location>
        <begin position="18"/>
        <end position="38"/>
    </location>
</feature>
<dbReference type="FunFam" id="3.30.70.270:FF:000001">
    <property type="entry name" value="Diguanylate cyclase domain protein"/>
    <property type="match status" value="1"/>
</dbReference>
<accession>A0A348AGQ2</accession>
<dbReference type="Pfam" id="PF00990">
    <property type="entry name" value="GGDEF"/>
    <property type="match status" value="1"/>
</dbReference>
<dbReference type="CDD" id="cd01949">
    <property type="entry name" value="GGDEF"/>
    <property type="match status" value="1"/>
</dbReference>
<feature type="transmembrane region" description="Helical" evidence="1">
    <location>
        <begin position="76"/>
        <end position="101"/>
    </location>
</feature>
<sequence length="356" mass="40529">MQANKEIRSSLPWDCGPAYAQMLLRIISVIFAFFPAIYAVAIHEAGWFTTAFLAAAYIAYNSWLSWRRILPQVKELWIDLSLVAGMTLLDAVFVNILYHLVLARMVLRVGRQGAWKVTIVVAAVFLAASVIGRPALSIAAVFPILYNIIGFATLSFTAIFAWRVMDKQTKNEGRIAELVHQSDRHYRLALTDELTGLYNYRAYQERTPALEEYILIMLDIDHFKKLNDCYGHSFGNDVLKTIGDIIHRGIRDEDMAFRYGGEEFAVILPNANLVLGLKIAERLRERVESWEFYYDKCTKVPLTISVGLSLKKSGITGQEAFRQADIALYRAKRQGRNNVQCYQAWDDLSERTLNQA</sequence>
<dbReference type="RefSeq" id="WP_126306832.1">
    <property type="nucleotide sequence ID" value="NZ_AP018449.1"/>
</dbReference>
<feature type="transmembrane region" description="Helical" evidence="1">
    <location>
        <begin position="144"/>
        <end position="165"/>
    </location>
</feature>
<dbReference type="OrthoDB" id="1677693at2"/>
<name>A0A348AGQ2_9FIRM</name>
<reference evidence="3 4" key="1">
    <citation type="journal article" date="2018" name="Int. J. Syst. Evol. Microbiol.">
        <title>Methylomusa anaerophila gen. nov., sp. nov., an anaerobic methanol-utilizing bacterium isolated from a microbial fuel cell.</title>
        <authorList>
            <person name="Amano N."/>
            <person name="Yamamuro A."/>
            <person name="Miyahara M."/>
            <person name="Kouzuma A."/>
            <person name="Abe T."/>
            <person name="Watanabe K."/>
        </authorList>
    </citation>
    <scope>NUCLEOTIDE SEQUENCE [LARGE SCALE GENOMIC DNA]</scope>
    <source>
        <strain evidence="3 4">MMFC1</strain>
    </source>
</reference>
<dbReference type="GO" id="GO:0052621">
    <property type="term" value="F:diguanylate cyclase activity"/>
    <property type="evidence" value="ECO:0007669"/>
    <property type="project" value="UniProtKB-EC"/>
</dbReference>
<keyword evidence="3" id="KW-0808">Transferase</keyword>
<dbReference type="NCBIfam" id="TIGR00254">
    <property type="entry name" value="GGDEF"/>
    <property type="match status" value="1"/>
</dbReference>
<dbReference type="PROSITE" id="PS50887">
    <property type="entry name" value="GGDEF"/>
    <property type="match status" value="1"/>
</dbReference>
<dbReference type="SUPFAM" id="SSF55073">
    <property type="entry name" value="Nucleotide cyclase"/>
    <property type="match status" value="1"/>
</dbReference>
<keyword evidence="4" id="KW-1185">Reference proteome</keyword>
<dbReference type="SMART" id="SM00267">
    <property type="entry name" value="GGDEF"/>
    <property type="match status" value="1"/>
</dbReference>
<keyword evidence="1" id="KW-1133">Transmembrane helix</keyword>
<evidence type="ECO:0000313" key="4">
    <source>
        <dbReference type="Proteomes" id="UP000276437"/>
    </source>
</evidence>
<dbReference type="PANTHER" id="PTHR45138:SF9">
    <property type="entry name" value="DIGUANYLATE CYCLASE DGCM-RELATED"/>
    <property type="match status" value="1"/>
</dbReference>
<dbReference type="Gene3D" id="3.30.70.270">
    <property type="match status" value="1"/>
</dbReference>
<organism evidence="3 4">
    <name type="scientific">Methylomusa anaerophila</name>
    <dbReference type="NCBI Taxonomy" id="1930071"/>
    <lineage>
        <taxon>Bacteria</taxon>
        <taxon>Bacillati</taxon>
        <taxon>Bacillota</taxon>
        <taxon>Negativicutes</taxon>
        <taxon>Selenomonadales</taxon>
        <taxon>Sporomusaceae</taxon>
        <taxon>Methylomusa</taxon>
    </lineage>
</organism>
<evidence type="ECO:0000313" key="3">
    <source>
        <dbReference type="EMBL" id="BBB90250.1"/>
    </source>
</evidence>
<gene>
    <name evidence="3" type="primary">ycdT_2</name>
    <name evidence="3" type="ORF">MAMMFC1_00898</name>
</gene>
<evidence type="ECO:0000259" key="2">
    <source>
        <dbReference type="PROSITE" id="PS50887"/>
    </source>
</evidence>
<dbReference type="InterPro" id="IPR043128">
    <property type="entry name" value="Rev_trsase/Diguanyl_cyclase"/>
</dbReference>
<feature type="transmembrane region" description="Helical" evidence="1">
    <location>
        <begin position="113"/>
        <end position="132"/>
    </location>
</feature>
<dbReference type="InterPro" id="IPR000160">
    <property type="entry name" value="GGDEF_dom"/>
</dbReference>
<keyword evidence="3" id="KW-0548">Nucleotidyltransferase</keyword>